<dbReference type="Pfam" id="PF03098">
    <property type="entry name" value="An_peroxidase"/>
    <property type="match status" value="1"/>
</dbReference>
<dbReference type="EMBL" id="CAXIEN010000001">
    <property type="protein sequence ID" value="CAL1261043.1"/>
    <property type="molecule type" value="Genomic_DNA"/>
</dbReference>
<dbReference type="Gene3D" id="1.10.640.10">
    <property type="entry name" value="Haem peroxidase domain superfamily, animal type"/>
    <property type="match status" value="1"/>
</dbReference>
<reference evidence="8 9" key="1">
    <citation type="submission" date="2024-04" db="EMBL/GenBank/DDBJ databases">
        <authorList>
            <person name="Rising A."/>
            <person name="Reimegard J."/>
            <person name="Sonavane S."/>
            <person name="Akerstrom W."/>
            <person name="Nylinder S."/>
            <person name="Hedman E."/>
            <person name="Kallberg Y."/>
        </authorList>
    </citation>
    <scope>NUCLEOTIDE SEQUENCE [LARGE SCALE GENOMIC DNA]</scope>
</reference>
<dbReference type="SUPFAM" id="SSF48113">
    <property type="entry name" value="Heme-dependent peroxidases"/>
    <property type="match status" value="1"/>
</dbReference>
<dbReference type="GO" id="GO:0046872">
    <property type="term" value="F:metal ion binding"/>
    <property type="evidence" value="ECO:0007669"/>
    <property type="project" value="UniProtKB-KW"/>
</dbReference>
<evidence type="ECO:0000256" key="6">
    <source>
        <dbReference type="PIRSR" id="PIRSR619791-2"/>
    </source>
</evidence>
<feature type="binding site" description="axial binding residue" evidence="6">
    <location>
        <position position="549"/>
    </location>
    <ligand>
        <name>heme b</name>
        <dbReference type="ChEBI" id="CHEBI:60344"/>
    </ligand>
    <ligandPart>
        <name>Fe</name>
        <dbReference type="ChEBI" id="CHEBI:18248"/>
    </ligandPart>
</feature>
<dbReference type="InterPro" id="IPR010255">
    <property type="entry name" value="Haem_peroxidase_sf"/>
</dbReference>
<keyword evidence="3" id="KW-0575">Peroxidase</keyword>
<keyword evidence="9" id="KW-1185">Reference proteome</keyword>
<keyword evidence="7" id="KW-0812">Transmembrane</keyword>
<evidence type="ECO:0000256" key="1">
    <source>
        <dbReference type="ARBA" id="ARBA00004613"/>
    </source>
</evidence>
<dbReference type="PANTHER" id="PTHR11475:SF4">
    <property type="entry name" value="CHORION PEROXIDASE"/>
    <property type="match status" value="1"/>
</dbReference>
<dbReference type="PROSITE" id="PS50292">
    <property type="entry name" value="PEROXIDASE_3"/>
    <property type="match status" value="1"/>
</dbReference>
<dbReference type="GO" id="GO:0020037">
    <property type="term" value="F:heme binding"/>
    <property type="evidence" value="ECO:0007669"/>
    <property type="project" value="InterPro"/>
</dbReference>
<sequence length="790" mass="89549">MTHLYTPPFLFFGKKFEISNISNCKSMFYARGEDGLTIEELSEGAPLLATAPPTNDLHETNPRSWRRYVQVQMKIPRVQTITGILLGLLLLAMILMLVAEAIRESREPDPFLVQYSTSPRPFANLIHLQSKDFQQAWIEGESLVAYRKNLEKMLVDNGVLPSRGSASTLLQNFQKGNVNSQGLQDCAIIVEHMKKSLGGCIDTALLPDHCQPQKPNVCNESYPYRTFNGSCNNLLHPEWGMAVTPFKRLLRAEYADGVSVPRVSVTGAPLPNARYLSNELYTHRSRPKSNHTVLTLYFGLFIDHDIIRITSKTGHKGAAISCCHPAIIENPSYLHPECMAIGVPENDPFYGPLGVKCLDFVRSAPAPGDCPGEREQMNIVTSFLDASGVYGSFYDKNNFLRSFKDGQMRVCWVNNTEMLPQAHHISYQCGFPQKDQLCFRAGDMRANEQVELTAIHTIWMREHNRVAMRLHSINPHWDDEKLFQESRKIVIAELQHITYNEFLPVLLGEDVGKEHGLLIDPERGYDGYDPEKDPSIYNVFGAAAFRVGHSLIESMLDLIGPGYTKERQIPLHTAFLNPHIFYEKGIDLLLRGLVREKSQSVDSYISDEVRNRLFQPHNGKWGMDLSAIGIQRGRDQGLPGYTKWRKFCRLPEVNSWEDLFNVMDSQHVQRLRKVYDAVEDIDLVPAALSENHLPGAMVGPVHACLIARQFHHSRYGDRFWFEAQNQAGSFTPGQLEQIYKSSMARILCDNSDGIKEIQRKALKTTTPDNYVVQCSEIPIVDLKVWTETQK</sequence>
<keyword evidence="5" id="KW-0325">Glycoprotein</keyword>
<evidence type="ECO:0000256" key="3">
    <source>
        <dbReference type="ARBA" id="ARBA00022559"/>
    </source>
</evidence>
<organism evidence="8 9">
    <name type="scientific">Larinioides sclopetarius</name>
    <dbReference type="NCBI Taxonomy" id="280406"/>
    <lineage>
        <taxon>Eukaryota</taxon>
        <taxon>Metazoa</taxon>
        <taxon>Ecdysozoa</taxon>
        <taxon>Arthropoda</taxon>
        <taxon>Chelicerata</taxon>
        <taxon>Arachnida</taxon>
        <taxon>Araneae</taxon>
        <taxon>Araneomorphae</taxon>
        <taxon>Entelegynae</taxon>
        <taxon>Araneoidea</taxon>
        <taxon>Araneidae</taxon>
        <taxon>Larinioides</taxon>
    </lineage>
</organism>
<evidence type="ECO:0000256" key="7">
    <source>
        <dbReference type="SAM" id="Phobius"/>
    </source>
</evidence>
<dbReference type="Proteomes" id="UP001497382">
    <property type="component" value="Unassembled WGS sequence"/>
</dbReference>
<proteinExistence type="predicted"/>
<comment type="subcellular location">
    <subcellularLocation>
        <location evidence="1">Secreted</location>
    </subcellularLocation>
</comment>
<dbReference type="PRINTS" id="PR00457">
    <property type="entry name" value="ANPEROXIDASE"/>
</dbReference>
<dbReference type="PANTHER" id="PTHR11475">
    <property type="entry name" value="OXIDASE/PEROXIDASE"/>
    <property type="match status" value="1"/>
</dbReference>
<protein>
    <recommendedName>
        <fullName evidence="10">Peroxidase</fullName>
    </recommendedName>
</protein>
<comment type="caution">
    <text evidence="8">The sequence shown here is derived from an EMBL/GenBank/DDBJ whole genome shotgun (WGS) entry which is preliminary data.</text>
</comment>
<evidence type="ECO:0000313" key="8">
    <source>
        <dbReference type="EMBL" id="CAL1261043.1"/>
    </source>
</evidence>
<dbReference type="CDD" id="cd09823">
    <property type="entry name" value="peroxinectin_like"/>
    <property type="match status" value="1"/>
</dbReference>
<evidence type="ECO:0000256" key="5">
    <source>
        <dbReference type="ARBA" id="ARBA00023180"/>
    </source>
</evidence>
<name>A0AAV1YQE6_9ARAC</name>
<dbReference type="InterPro" id="IPR019791">
    <property type="entry name" value="Haem_peroxidase_animal"/>
</dbReference>
<keyword evidence="7" id="KW-0472">Membrane</keyword>
<evidence type="ECO:0000256" key="4">
    <source>
        <dbReference type="ARBA" id="ARBA00022729"/>
    </source>
</evidence>
<evidence type="ECO:0000313" key="9">
    <source>
        <dbReference type="Proteomes" id="UP001497382"/>
    </source>
</evidence>
<keyword evidence="4" id="KW-0732">Signal</keyword>
<keyword evidence="6" id="KW-0349">Heme</keyword>
<feature type="transmembrane region" description="Helical" evidence="7">
    <location>
        <begin position="80"/>
        <end position="99"/>
    </location>
</feature>
<dbReference type="InterPro" id="IPR037120">
    <property type="entry name" value="Haem_peroxidase_sf_animal"/>
</dbReference>
<dbReference type="FunFam" id="1.10.640.10:FF:000003">
    <property type="entry name" value="chorion peroxidase"/>
    <property type="match status" value="1"/>
</dbReference>
<keyword evidence="6" id="KW-0479">Metal-binding</keyword>
<dbReference type="GO" id="GO:0006979">
    <property type="term" value="P:response to oxidative stress"/>
    <property type="evidence" value="ECO:0007669"/>
    <property type="project" value="InterPro"/>
</dbReference>
<evidence type="ECO:0000256" key="2">
    <source>
        <dbReference type="ARBA" id="ARBA00022525"/>
    </source>
</evidence>
<dbReference type="GO" id="GO:0004601">
    <property type="term" value="F:peroxidase activity"/>
    <property type="evidence" value="ECO:0007669"/>
    <property type="project" value="UniProtKB-KW"/>
</dbReference>
<accession>A0AAV1YQE6</accession>
<dbReference type="AlphaFoldDB" id="A0AAV1YQE6"/>
<keyword evidence="2" id="KW-0964">Secreted</keyword>
<evidence type="ECO:0008006" key="10">
    <source>
        <dbReference type="Google" id="ProtNLM"/>
    </source>
</evidence>
<gene>
    <name evidence="8" type="ORF">LARSCL_LOCUS175</name>
</gene>
<keyword evidence="6" id="KW-0408">Iron</keyword>
<keyword evidence="3" id="KW-0560">Oxidoreductase</keyword>
<dbReference type="GO" id="GO:0005576">
    <property type="term" value="C:extracellular region"/>
    <property type="evidence" value="ECO:0007669"/>
    <property type="project" value="UniProtKB-SubCell"/>
</dbReference>
<keyword evidence="7" id="KW-1133">Transmembrane helix</keyword>